<accession>A0AAV5KX19</accession>
<name>A0AAV5KX19_9ROSI</name>
<dbReference type="EMBL" id="BPVZ01000082">
    <property type="protein sequence ID" value="GKV29113.1"/>
    <property type="molecule type" value="Genomic_DNA"/>
</dbReference>
<organism evidence="1 2">
    <name type="scientific">Rubroshorea leprosula</name>
    <dbReference type="NCBI Taxonomy" id="152421"/>
    <lineage>
        <taxon>Eukaryota</taxon>
        <taxon>Viridiplantae</taxon>
        <taxon>Streptophyta</taxon>
        <taxon>Embryophyta</taxon>
        <taxon>Tracheophyta</taxon>
        <taxon>Spermatophyta</taxon>
        <taxon>Magnoliopsida</taxon>
        <taxon>eudicotyledons</taxon>
        <taxon>Gunneridae</taxon>
        <taxon>Pentapetalae</taxon>
        <taxon>rosids</taxon>
        <taxon>malvids</taxon>
        <taxon>Malvales</taxon>
        <taxon>Dipterocarpaceae</taxon>
        <taxon>Rubroshorea</taxon>
    </lineage>
</organism>
<protein>
    <submittedName>
        <fullName evidence="1">Uncharacterized protein</fullName>
    </submittedName>
</protein>
<evidence type="ECO:0000313" key="1">
    <source>
        <dbReference type="EMBL" id="GKV29113.1"/>
    </source>
</evidence>
<reference evidence="1 2" key="1">
    <citation type="journal article" date="2021" name="Commun. Biol.">
        <title>The genome of Shorea leprosula (Dipterocarpaceae) highlights the ecological relevance of drought in aseasonal tropical rainforests.</title>
        <authorList>
            <person name="Ng K.K.S."/>
            <person name="Kobayashi M.J."/>
            <person name="Fawcett J.A."/>
            <person name="Hatakeyama M."/>
            <person name="Paape T."/>
            <person name="Ng C.H."/>
            <person name="Ang C.C."/>
            <person name="Tnah L.H."/>
            <person name="Lee C.T."/>
            <person name="Nishiyama T."/>
            <person name="Sese J."/>
            <person name="O'Brien M.J."/>
            <person name="Copetti D."/>
            <person name="Mohd Noor M.I."/>
            <person name="Ong R.C."/>
            <person name="Putra M."/>
            <person name="Sireger I.Z."/>
            <person name="Indrioko S."/>
            <person name="Kosugi Y."/>
            <person name="Izuno A."/>
            <person name="Isagi Y."/>
            <person name="Lee S.L."/>
            <person name="Shimizu K.K."/>
        </authorList>
    </citation>
    <scope>NUCLEOTIDE SEQUENCE [LARGE SCALE GENOMIC DNA]</scope>
    <source>
        <strain evidence="1">214</strain>
    </source>
</reference>
<keyword evidence="2" id="KW-1185">Reference proteome</keyword>
<gene>
    <name evidence="1" type="ORF">SLEP1_g38077</name>
</gene>
<dbReference type="Proteomes" id="UP001054252">
    <property type="component" value="Unassembled WGS sequence"/>
</dbReference>
<proteinExistence type="predicted"/>
<sequence>MNADGDEGGRRVLNLNFEVFKIGWGREPLWPRTQ</sequence>
<dbReference type="AlphaFoldDB" id="A0AAV5KX19"/>
<comment type="caution">
    <text evidence="1">The sequence shown here is derived from an EMBL/GenBank/DDBJ whole genome shotgun (WGS) entry which is preliminary data.</text>
</comment>
<evidence type="ECO:0000313" key="2">
    <source>
        <dbReference type="Proteomes" id="UP001054252"/>
    </source>
</evidence>